<name>A0A917YU70_9ALTE</name>
<evidence type="ECO:0000313" key="2">
    <source>
        <dbReference type="Proteomes" id="UP000606935"/>
    </source>
</evidence>
<reference evidence="1" key="1">
    <citation type="journal article" date="2014" name="Int. J. Syst. Evol. Microbiol.">
        <title>Complete genome sequence of Corynebacterium casei LMG S-19264T (=DSM 44701T), isolated from a smear-ripened cheese.</title>
        <authorList>
            <consortium name="US DOE Joint Genome Institute (JGI-PGF)"/>
            <person name="Walter F."/>
            <person name="Albersmeier A."/>
            <person name="Kalinowski J."/>
            <person name="Ruckert C."/>
        </authorList>
    </citation>
    <scope>NUCLEOTIDE SEQUENCE</scope>
    <source>
        <strain evidence="1">CGMCC 1.7086</strain>
    </source>
</reference>
<dbReference type="Gene3D" id="3.40.630.40">
    <property type="entry name" value="Zn-dependent exopeptidases"/>
    <property type="match status" value="1"/>
</dbReference>
<gene>
    <name evidence="1" type="ORF">GCM10010982_05470</name>
</gene>
<proteinExistence type="predicted"/>
<accession>A0A917YU70</accession>
<sequence length="286" mass="32206">MISTYSLAEPTLHRPLPLLLDSPHSGGRFPDGFVCNATETQLKTGWDAFVDQLWQPVLAVGGSLLSAQYSRMFIDLNRAPDDIDPAMLSHPWAGCNPTRYSERGMGLIRRLALPDVPMYNQLLAVEEVTQRIRDFYLPYHQALQGQLDKLHQTYGAVWHVDCHSMKSTGNRMNVDSGQSRPDVVLGDNDGLCSDAGFIQVVEDAFSRLGYSVVRNQPYKGGYLVTHYANPAKRRYSMQIEINRALYMNETQFVPSHRFSAFQQDLAKVCRSMADYVQSQCGEARHG</sequence>
<keyword evidence="2" id="KW-1185">Reference proteome</keyword>
<dbReference type="SUPFAM" id="SSF53187">
    <property type="entry name" value="Zn-dependent exopeptidases"/>
    <property type="match status" value="1"/>
</dbReference>
<protein>
    <submittedName>
        <fullName evidence="1">N-formylglutamate amidohydrolase</fullName>
    </submittedName>
</protein>
<organism evidence="1 2">
    <name type="scientific">Bowmanella pacifica</name>
    <dbReference type="NCBI Taxonomy" id="502051"/>
    <lineage>
        <taxon>Bacteria</taxon>
        <taxon>Pseudomonadati</taxon>
        <taxon>Pseudomonadota</taxon>
        <taxon>Gammaproteobacteria</taxon>
        <taxon>Alteromonadales</taxon>
        <taxon>Alteromonadaceae</taxon>
        <taxon>Bowmanella</taxon>
    </lineage>
</organism>
<dbReference type="Proteomes" id="UP000606935">
    <property type="component" value="Unassembled WGS sequence"/>
</dbReference>
<comment type="caution">
    <text evidence="1">The sequence shown here is derived from an EMBL/GenBank/DDBJ whole genome shotgun (WGS) entry which is preliminary data.</text>
</comment>
<dbReference type="Pfam" id="PF05013">
    <property type="entry name" value="FGase"/>
    <property type="match status" value="1"/>
</dbReference>
<evidence type="ECO:0000313" key="1">
    <source>
        <dbReference type="EMBL" id="GGO64913.1"/>
    </source>
</evidence>
<dbReference type="InterPro" id="IPR007709">
    <property type="entry name" value="N-FG_amidohydro"/>
</dbReference>
<reference evidence="1" key="2">
    <citation type="submission" date="2020-09" db="EMBL/GenBank/DDBJ databases">
        <authorList>
            <person name="Sun Q."/>
            <person name="Zhou Y."/>
        </authorList>
    </citation>
    <scope>NUCLEOTIDE SEQUENCE</scope>
    <source>
        <strain evidence="1">CGMCC 1.7086</strain>
    </source>
</reference>
<dbReference type="EMBL" id="BMLS01000001">
    <property type="protein sequence ID" value="GGO64913.1"/>
    <property type="molecule type" value="Genomic_DNA"/>
</dbReference>
<dbReference type="AlphaFoldDB" id="A0A917YU70"/>
<dbReference type="RefSeq" id="WP_188691753.1">
    <property type="nucleotide sequence ID" value="NZ_BMLS01000001.1"/>
</dbReference>